<dbReference type="Gene3D" id="1.10.1240.10">
    <property type="entry name" value="Methionine synthase domain"/>
    <property type="match status" value="1"/>
</dbReference>
<dbReference type="PANTHER" id="PTHR30204">
    <property type="entry name" value="REDOX-CYCLING DRUG-SENSING TRANSCRIPTIONAL ACTIVATOR SOXR"/>
    <property type="match status" value="1"/>
</dbReference>
<dbReference type="CDD" id="cd02065">
    <property type="entry name" value="B12-binding_like"/>
    <property type="match status" value="1"/>
</dbReference>
<dbReference type="InterPro" id="IPR009061">
    <property type="entry name" value="DNA-bd_dom_put_sf"/>
</dbReference>
<keyword evidence="2 6" id="KW-0238">DNA-binding</keyword>
<dbReference type="SMART" id="SM00422">
    <property type="entry name" value="HTH_MERR"/>
    <property type="match status" value="1"/>
</dbReference>
<evidence type="ECO:0000256" key="2">
    <source>
        <dbReference type="ARBA" id="ARBA00023125"/>
    </source>
</evidence>
<dbReference type="AlphaFoldDB" id="A0A948W6K6"/>
<organism evidence="6 7">
    <name type="scientific">Eiseniibacteriota bacterium</name>
    <dbReference type="NCBI Taxonomy" id="2212470"/>
    <lineage>
        <taxon>Bacteria</taxon>
        <taxon>Candidatus Eiseniibacteriota</taxon>
    </lineage>
</organism>
<dbReference type="PANTHER" id="PTHR30204:SF67">
    <property type="entry name" value="HTH-TYPE TRANSCRIPTIONAL REGULATOR MLRA-RELATED"/>
    <property type="match status" value="1"/>
</dbReference>
<evidence type="ECO:0000256" key="1">
    <source>
        <dbReference type="ARBA" id="ARBA00023015"/>
    </source>
</evidence>
<dbReference type="CDD" id="cd01104">
    <property type="entry name" value="HTH_MlrA-CarA"/>
    <property type="match status" value="1"/>
</dbReference>
<dbReference type="Gene3D" id="1.10.1660.10">
    <property type="match status" value="1"/>
</dbReference>
<dbReference type="Gene3D" id="3.40.50.280">
    <property type="entry name" value="Cobalamin-binding domain"/>
    <property type="match status" value="1"/>
</dbReference>
<sequence>MKQKRSETMGLSQVELQQLISIGDLSELTGITPDTIRAWERRYGKPVPIRLPSGHRRYSRKDIPWLRRVAESLARGHRPSKVLCLTKEDLDSLLFPEAMKWQDDPKLKAILEHARHFRTRKIREELAQYRGQNDVKTFLQDVVSPLLAFLGRSWADGVLEIRHEHFLSSLLEDELRTIRASIETNGGPLIVFATLSDENHGLGLQMAAIIAALNKMRVRMVGVNTPISEILGAVREIKADAVALSISVSTGGAETDRMLAELRKDLPPHVRIGVGGAGARGPRRGPRGIDYFNDFKSFETWLHSLENL</sequence>
<dbReference type="Pfam" id="PF02310">
    <property type="entry name" value="B12-binding"/>
    <property type="match status" value="1"/>
</dbReference>
<protein>
    <submittedName>
        <fullName evidence="6">MerR family DNA-binding transcriptional regulator</fullName>
    </submittedName>
</protein>
<name>A0A948W6K6_UNCEI</name>
<dbReference type="EMBL" id="JAHJDP010000067">
    <property type="protein sequence ID" value="MBU2691614.1"/>
    <property type="molecule type" value="Genomic_DNA"/>
</dbReference>
<feature type="domain" description="B12-binding" evidence="5">
    <location>
        <begin position="187"/>
        <end position="308"/>
    </location>
</feature>
<dbReference type="GO" id="GO:0046872">
    <property type="term" value="F:metal ion binding"/>
    <property type="evidence" value="ECO:0007669"/>
    <property type="project" value="InterPro"/>
</dbReference>
<dbReference type="GO" id="GO:0003677">
    <property type="term" value="F:DNA binding"/>
    <property type="evidence" value="ECO:0007669"/>
    <property type="project" value="UniProtKB-KW"/>
</dbReference>
<dbReference type="InterPro" id="IPR036724">
    <property type="entry name" value="Cobalamin-bd_sf"/>
</dbReference>
<dbReference type="SUPFAM" id="SSF46955">
    <property type="entry name" value="Putative DNA-binding domain"/>
    <property type="match status" value="1"/>
</dbReference>
<evidence type="ECO:0000256" key="3">
    <source>
        <dbReference type="ARBA" id="ARBA00023163"/>
    </source>
</evidence>
<dbReference type="InterPro" id="IPR006158">
    <property type="entry name" value="Cobalamin-bd"/>
</dbReference>
<dbReference type="Proteomes" id="UP000777784">
    <property type="component" value="Unassembled WGS sequence"/>
</dbReference>
<dbReference type="PROSITE" id="PS50937">
    <property type="entry name" value="HTH_MERR_2"/>
    <property type="match status" value="1"/>
</dbReference>
<evidence type="ECO:0000259" key="4">
    <source>
        <dbReference type="PROSITE" id="PS50937"/>
    </source>
</evidence>
<keyword evidence="1" id="KW-0805">Transcription regulation</keyword>
<dbReference type="PROSITE" id="PS51332">
    <property type="entry name" value="B12_BINDING"/>
    <property type="match status" value="1"/>
</dbReference>
<gene>
    <name evidence="6" type="ORF">KJ970_11875</name>
</gene>
<dbReference type="GO" id="GO:0031419">
    <property type="term" value="F:cobalamin binding"/>
    <property type="evidence" value="ECO:0007669"/>
    <property type="project" value="InterPro"/>
</dbReference>
<comment type="caution">
    <text evidence="6">The sequence shown here is derived from an EMBL/GenBank/DDBJ whole genome shotgun (WGS) entry which is preliminary data.</text>
</comment>
<keyword evidence="3" id="KW-0804">Transcription</keyword>
<reference evidence="6" key="1">
    <citation type="submission" date="2021-05" db="EMBL/GenBank/DDBJ databases">
        <title>Energy efficiency and biological interactions define the core microbiome of deep oligotrophic groundwater.</title>
        <authorList>
            <person name="Mehrshad M."/>
            <person name="Lopez-Fernandez M."/>
            <person name="Bell E."/>
            <person name="Bernier-Latmani R."/>
            <person name="Bertilsson S."/>
            <person name="Dopson M."/>
        </authorList>
    </citation>
    <scope>NUCLEOTIDE SEQUENCE</scope>
    <source>
        <strain evidence="6">Modern_marine.mb.64</strain>
    </source>
</reference>
<dbReference type="GO" id="GO:0003700">
    <property type="term" value="F:DNA-binding transcription factor activity"/>
    <property type="evidence" value="ECO:0007669"/>
    <property type="project" value="InterPro"/>
</dbReference>
<dbReference type="InterPro" id="IPR000551">
    <property type="entry name" value="MerR-type_HTH_dom"/>
</dbReference>
<feature type="domain" description="HTH merR-type" evidence="4">
    <location>
        <begin position="19"/>
        <end position="69"/>
    </location>
</feature>
<dbReference type="SUPFAM" id="SSF52242">
    <property type="entry name" value="Cobalamin (vitamin B12)-binding domain"/>
    <property type="match status" value="1"/>
</dbReference>
<proteinExistence type="predicted"/>
<accession>A0A948W6K6</accession>
<dbReference type="Pfam" id="PF00376">
    <property type="entry name" value="MerR"/>
    <property type="match status" value="1"/>
</dbReference>
<dbReference type="InterPro" id="IPR036594">
    <property type="entry name" value="Meth_synthase_dom"/>
</dbReference>
<dbReference type="InterPro" id="IPR047057">
    <property type="entry name" value="MerR_fam"/>
</dbReference>
<evidence type="ECO:0000313" key="6">
    <source>
        <dbReference type="EMBL" id="MBU2691614.1"/>
    </source>
</evidence>
<evidence type="ECO:0000313" key="7">
    <source>
        <dbReference type="Proteomes" id="UP000777784"/>
    </source>
</evidence>
<evidence type="ECO:0000259" key="5">
    <source>
        <dbReference type="PROSITE" id="PS51332"/>
    </source>
</evidence>